<name>A0ABR9S6E6_9BURK</name>
<dbReference type="PANTHER" id="PTHR30143:SF0">
    <property type="entry name" value="2-KETO-4-PENTENOATE HYDRATASE"/>
    <property type="match status" value="1"/>
</dbReference>
<keyword evidence="3" id="KW-0378">Hydrolase</keyword>
<dbReference type="Proteomes" id="UP000806285">
    <property type="component" value="Unassembled WGS sequence"/>
</dbReference>
<dbReference type="InterPro" id="IPR011234">
    <property type="entry name" value="Fumarylacetoacetase-like_C"/>
</dbReference>
<accession>A0ABR9S6E6</accession>
<evidence type="ECO:0000313" key="4">
    <source>
        <dbReference type="Proteomes" id="UP000806285"/>
    </source>
</evidence>
<dbReference type="GO" id="GO:0016787">
    <property type="term" value="F:hydrolase activity"/>
    <property type="evidence" value="ECO:0007669"/>
    <property type="project" value="UniProtKB-KW"/>
</dbReference>
<dbReference type="Gene3D" id="3.90.850.10">
    <property type="entry name" value="Fumarylacetoacetase-like, C-terminal domain"/>
    <property type="match status" value="1"/>
</dbReference>
<dbReference type="InterPro" id="IPR050772">
    <property type="entry name" value="Hydratase-Decarb/MhpD_sf"/>
</dbReference>
<dbReference type="InterPro" id="IPR036663">
    <property type="entry name" value="Fumarylacetoacetase_C_sf"/>
</dbReference>
<reference evidence="3 4" key="1">
    <citation type="submission" date="2020-10" db="EMBL/GenBank/DDBJ databases">
        <title>Ramlibacter sp. HM2 16S ribosomal RNA gene Genome sequencing and assembly.</title>
        <authorList>
            <person name="Kang M."/>
        </authorList>
    </citation>
    <scope>NUCLEOTIDE SEQUENCE [LARGE SCALE GENOMIC DNA]</scope>
    <source>
        <strain evidence="3 4">HM2</strain>
    </source>
</reference>
<feature type="domain" description="Fumarylacetoacetase-like C-terminal" evidence="2">
    <location>
        <begin position="99"/>
        <end position="254"/>
    </location>
</feature>
<evidence type="ECO:0000259" key="2">
    <source>
        <dbReference type="Pfam" id="PF01557"/>
    </source>
</evidence>
<evidence type="ECO:0000313" key="3">
    <source>
        <dbReference type="EMBL" id="MBE7369031.1"/>
    </source>
</evidence>
<keyword evidence="1" id="KW-0456">Lyase</keyword>
<sequence>MTGQPASLANVVDLLRRAHQGGPAADETAALPHVTSLDEAYAVQEGLYAALGHPPGVAPYWKSGAPTRSDAMRHAPLPVAGVRPSGSGVEGLHLRHRWIEAEVALRIARELTPEAARRVTPHDAHAVVDAMCVSIELVDTRWAGGRSAPPLLKVADLVVHGALVLGDFVPFASRRWEEQECRVRIGAAEARAFRGSLGIGDPAWVLPEWLRHLTRHGASVPAGTVVTTGTWCGLLDAAEGDRVVAEFPGIGSASVQL</sequence>
<protein>
    <submittedName>
        <fullName evidence="3">Fumarylacetoacetate hydrolase family protein</fullName>
    </submittedName>
</protein>
<dbReference type="PANTHER" id="PTHR30143">
    <property type="entry name" value="ACID HYDRATASE"/>
    <property type="match status" value="1"/>
</dbReference>
<organism evidence="3 4">
    <name type="scientific">Ramlibacter pallidus</name>
    <dbReference type="NCBI Taxonomy" id="2780087"/>
    <lineage>
        <taxon>Bacteria</taxon>
        <taxon>Pseudomonadati</taxon>
        <taxon>Pseudomonadota</taxon>
        <taxon>Betaproteobacteria</taxon>
        <taxon>Burkholderiales</taxon>
        <taxon>Comamonadaceae</taxon>
        <taxon>Ramlibacter</taxon>
    </lineage>
</organism>
<comment type="caution">
    <text evidence="3">The sequence shown here is derived from an EMBL/GenBank/DDBJ whole genome shotgun (WGS) entry which is preliminary data.</text>
</comment>
<gene>
    <name evidence="3" type="ORF">IM787_15820</name>
</gene>
<proteinExistence type="predicted"/>
<dbReference type="RefSeq" id="WP_193677639.1">
    <property type="nucleotide sequence ID" value="NZ_JADDIV010000004.1"/>
</dbReference>
<dbReference type="EMBL" id="JADDIV010000004">
    <property type="protein sequence ID" value="MBE7369031.1"/>
    <property type="molecule type" value="Genomic_DNA"/>
</dbReference>
<evidence type="ECO:0000256" key="1">
    <source>
        <dbReference type="ARBA" id="ARBA00023239"/>
    </source>
</evidence>
<dbReference type="Pfam" id="PF01557">
    <property type="entry name" value="FAA_hydrolase"/>
    <property type="match status" value="1"/>
</dbReference>
<dbReference type="SUPFAM" id="SSF56529">
    <property type="entry name" value="FAH"/>
    <property type="match status" value="1"/>
</dbReference>
<keyword evidence="4" id="KW-1185">Reference proteome</keyword>